<evidence type="ECO:0000313" key="2">
    <source>
        <dbReference type="Proteomes" id="UP000267029"/>
    </source>
</evidence>
<evidence type="ECO:0000313" key="1">
    <source>
        <dbReference type="EMBL" id="VDD83556.1"/>
    </source>
</evidence>
<protein>
    <submittedName>
        <fullName evidence="1">Uncharacterized protein</fullName>
    </submittedName>
</protein>
<gene>
    <name evidence="1" type="ORF">MCOS_LOCUS9559</name>
</gene>
<proteinExistence type="predicted"/>
<dbReference type="Proteomes" id="UP000267029">
    <property type="component" value="Unassembled WGS sequence"/>
</dbReference>
<sequence>MQTKAVRQTRIDHNLHIHYNNSIPINHVSKRNPTPEHYNNCSVFYTSIPNNHVSAANTTNKQYTRYNVFYYCHYGTDLHYNI</sequence>
<reference evidence="1 2" key="1">
    <citation type="submission" date="2018-10" db="EMBL/GenBank/DDBJ databases">
        <authorList>
            <consortium name="Pathogen Informatics"/>
        </authorList>
    </citation>
    <scope>NUCLEOTIDE SEQUENCE [LARGE SCALE GENOMIC DNA]</scope>
</reference>
<dbReference type="AlphaFoldDB" id="A0A0R3UP04"/>
<name>A0A0R3UP04_MESCO</name>
<organism evidence="1 2">
    <name type="scientific">Mesocestoides corti</name>
    <name type="common">Flatworm</name>
    <dbReference type="NCBI Taxonomy" id="53468"/>
    <lineage>
        <taxon>Eukaryota</taxon>
        <taxon>Metazoa</taxon>
        <taxon>Spiralia</taxon>
        <taxon>Lophotrochozoa</taxon>
        <taxon>Platyhelminthes</taxon>
        <taxon>Cestoda</taxon>
        <taxon>Eucestoda</taxon>
        <taxon>Cyclophyllidea</taxon>
        <taxon>Mesocestoididae</taxon>
        <taxon>Mesocestoides</taxon>
    </lineage>
</organism>
<keyword evidence="2" id="KW-1185">Reference proteome</keyword>
<accession>A0A0R3UP04</accession>
<dbReference type="EMBL" id="UXSR01005763">
    <property type="protein sequence ID" value="VDD83556.1"/>
    <property type="molecule type" value="Genomic_DNA"/>
</dbReference>